<dbReference type="InterPro" id="IPR050101">
    <property type="entry name" value="CinA"/>
</dbReference>
<dbReference type="InterPro" id="IPR056596">
    <property type="entry name" value="FLAD1_M"/>
</dbReference>
<name>A0A0K8ME36_9PROT</name>
<dbReference type="Pfam" id="PF00994">
    <property type="entry name" value="MoCF_biosynth"/>
    <property type="match status" value="1"/>
</dbReference>
<dbReference type="CDD" id="cd00885">
    <property type="entry name" value="cinA"/>
    <property type="match status" value="1"/>
</dbReference>
<dbReference type="SUPFAM" id="SSF53218">
    <property type="entry name" value="Molybdenum cofactor biosynthesis proteins"/>
    <property type="match status" value="1"/>
</dbReference>
<dbReference type="Pfam" id="PF24102">
    <property type="entry name" value="FLAD1_M"/>
    <property type="match status" value="1"/>
</dbReference>
<proteinExistence type="predicted"/>
<evidence type="ECO:0000313" key="3">
    <source>
        <dbReference type="Proteomes" id="UP000036771"/>
    </source>
</evidence>
<dbReference type="InterPro" id="IPR036425">
    <property type="entry name" value="MoaB/Mog-like_dom_sf"/>
</dbReference>
<sequence length="251" mass="27913">MLPKTVPTAALLIIGNEILSGQTQDQNAHFLAQRLAVQGISLREYRTIPDDEEAIIEALNALRQKYTYVFTTGGIGPTHDDITVRAVARAFNRKIERNPKVEAAFISVYPDINSKDDPRLRMADMPEGAALIANSISTAPGFQVENVFVLAGVPDIMQGMFNNLVPQLQKGPLLFTRIVFCKIFESRIAIKLESIQNAYPDVEIGSYPSWKQEEEQGVKLVFKGFNAGEVEKAFEELIKYAHESAISTRTL</sequence>
<dbReference type="STRING" id="1629334.Cva_00782"/>
<comment type="caution">
    <text evidence="2">The sequence shown here is derived from an EMBL/GenBank/DDBJ whole genome shotgun (WGS) entry which is preliminary data.</text>
</comment>
<dbReference type="AlphaFoldDB" id="A0A0K8ME36"/>
<evidence type="ECO:0000259" key="1">
    <source>
        <dbReference type="SMART" id="SM00852"/>
    </source>
</evidence>
<protein>
    <submittedName>
        <fullName evidence="2">Putative competence-damage inducible protein</fullName>
    </submittedName>
</protein>
<accession>A0A0K8ME36</accession>
<dbReference type="Proteomes" id="UP000036771">
    <property type="component" value="Unassembled WGS sequence"/>
</dbReference>
<gene>
    <name evidence="2" type="primary">cinA</name>
    <name evidence="2" type="ORF">Cva_00782</name>
</gene>
<dbReference type="SMART" id="SM00852">
    <property type="entry name" value="MoCF_biosynth"/>
    <property type="match status" value="1"/>
</dbReference>
<dbReference type="PANTHER" id="PTHR13939:SF0">
    <property type="entry name" value="NMN AMIDOHYDROLASE-LIKE PROTEIN YFAY"/>
    <property type="match status" value="1"/>
</dbReference>
<organism evidence="2 3">
    <name type="scientific">Caedimonas varicaedens</name>
    <dbReference type="NCBI Taxonomy" id="1629334"/>
    <lineage>
        <taxon>Bacteria</taxon>
        <taxon>Pseudomonadati</taxon>
        <taxon>Pseudomonadota</taxon>
        <taxon>Alphaproteobacteria</taxon>
        <taxon>Holosporales</taxon>
        <taxon>Caedimonadaceae</taxon>
        <taxon>Caedimonas</taxon>
    </lineage>
</organism>
<dbReference type="PANTHER" id="PTHR13939">
    <property type="entry name" value="NICOTINAMIDE-NUCLEOTIDE AMIDOHYDROLASE PNCC"/>
    <property type="match status" value="1"/>
</dbReference>
<keyword evidence="3" id="KW-1185">Reference proteome</keyword>
<dbReference type="EMBL" id="BBVC01000025">
    <property type="protein sequence ID" value="GAO98134.1"/>
    <property type="molecule type" value="Genomic_DNA"/>
</dbReference>
<reference evidence="2 3" key="1">
    <citation type="submission" date="2015-03" db="EMBL/GenBank/DDBJ databases">
        <title>Caedibacter varicaedens, whole genome shotgun sequence.</title>
        <authorList>
            <person name="Suzuki H."/>
            <person name="Dapper A.L."/>
            <person name="Gibson A.K."/>
            <person name="Jackson C."/>
            <person name="Lee H."/>
            <person name="Pejaver V.R."/>
            <person name="Doak T."/>
            <person name="Lynch M."/>
        </authorList>
    </citation>
    <scope>NUCLEOTIDE SEQUENCE [LARGE SCALE GENOMIC DNA]</scope>
</reference>
<evidence type="ECO:0000313" key="2">
    <source>
        <dbReference type="EMBL" id="GAO98134.1"/>
    </source>
</evidence>
<dbReference type="OrthoDB" id="9801454at2"/>
<dbReference type="InterPro" id="IPR001453">
    <property type="entry name" value="MoaB/Mog_dom"/>
</dbReference>
<dbReference type="Gene3D" id="3.40.980.10">
    <property type="entry name" value="MoaB/Mog-like domain"/>
    <property type="match status" value="1"/>
</dbReference>
<feature type="domain" description="MoaB/Mog" evidence="1">
    <location>
        <begin position="10"/>
        <end position="171"/>
    </location>
</feature>